<feature type="compositionally biased region" description="Polar residues" evidence="2">
    <location>
        <begin position="190"/>
        <end position="215"/>
    </location>
</feature>
<evidence type="ECO:0000256" key="2">
    <source>
        <dbReference type="SAM" id="MobiDB-lite"/>
    </source>
</evidence>
<sequence length="254" mass="29419">MEGFSLDRPPLLVESSDDKELTYEELQEFMEDYKLLVENWNKLTSLFMKQEKENKYLIDENSRMLIINNGLKEEVEKLTVELESMRKSARMLNSGTSNQNEAISLGFSLDRPPLLVESSDDKELTYEELQELIEDYKLLFDNWNKLTGMFMKQEKENKSLIDENSRMLIINNGLKEEESKLLYEMLPTSDPTTGQASGPTIGSTCSPTVGTTSSRSHVKAQPKNKKKKKWVCQHRGNKGHIRPYYFKLYGMNIH</sequence>
<keyword evidence="1" id="KW-0175">Coiled coil</keyword>
<dbReference type="Proteomes" id="UP001454036">
    <property type="component" value="Unassembled WGS sequence"/>
</dbReference>
<evidence type="ECO:0000256" key="1">
    <source>
        <dbReference type="SAM" id="Coils"/>
    </source>
</evidence>
<organism evidence="3 4">
    <name type="scientific">Lithospermum erythrorhizon</name>
    <name type="common">Purple gromwell</name>
    <name type="synonym">Lithospermum officinale var. erythrorhizon</name>
    <dbReference type="NCBI Taxonomy" id="34254"/>
    <lineage>
        <taxon>Eukaryota</taxon>
        <taxon>Viridiplantae</taxon>
        <taxon>Streptophyta</taxon>
        <taxon>Embryophyta</taxon>
        <taxon>Tracheophyta</taxon>
        <taxon>Spermatophyta</taxon>
        <taxon>Magnoliopsida</taxon>
        <taxon>eudicotyledons</taxon>
        <taxon>Gunneridae</taxon>
        <taxon>Pentapetalae</taxon>
        <taxon>asterids</taxon>
        <taxon>lamiids</taxon>
        <taxon>Boraginales</taxon>
        <taxon>Boraginaceae</taxon>
        <taxon>Boraginoideae</taxon>
        <taxon>Lithospermeae</taxon>
        <taxon>Lithospermum</taxon>
    </lineage>
</organism>
<feature type="compositionally biased region" description="Basic residues" evidence="2">
    <location>
        <begin position="216"/>
        <end position="228"/>
    </location>
</feature>
<comment type="caution">
    <text evidence="3">The sequence shown here is derived from an EMBL/GenBank/DDBJ whole genome shotgun (WGS) entry which is preliminary data.</text>
</comment>
<proteinExistence type="predicted"/>
<evidence type="ECO:0000313" key="4">
    <source>
        <dbReference type="Proteomes" id="UP001454036"/>
    </source>
</evidence>
<feature type="region of interest" description="Disordered" evidence="2">
    <location>
        <begin position="190"/>
        <end position="228"/>
    </location>
</feature>
<dbReference type="EMBL" id="BAABME010004030">
    <property type="protein sequence ID" value="GAA0160923.1"/>
    <property type="molecule type" value="Genomic_DNA"/>
</dbReference>
<name>A0AAV3QEE4_LITER</name>
<accession>A0AAV3QEE4</accession>
<keyword evidence="4" id="KW-1185">Reference proteome</keyword>
<protein>
    <submittedName>
        <fullName evidence="3">Uncharacterized protein</fullName>
    </submittedName>
</protein>
<evidence type="ECO:0000313" key="3">
    <source>
        <dbReference type="EMBL" id="GAA0160923.1"/>
    </source>
</evidence>
<reference evidence="3 4" key="1">
    <citation type="submission" date="2024-01" db="EMBL/GenBank/DDBJ databases">
        <title>The complete chloroplast genome sequence of Lithospermum erythrorhizon: insights into the phylogenetic relationship among Boraginaceae species and the maternal lineages of purple gromwells.</title>
        <authorList>
            <person name="Okada T."/>
            <person name="Watanabe K."/>
        </authorList>
    </citation>
    <scope>NUCLEOTIDE SEQUENCE [LARGE SCALE GENOMIC DNA]</scope>
</reference>
<dbReference type="AlphaFoldDB" id="A0AAV3QEE4"/>
<gene>
    <name evidence="3" type="ORF">LIER_17364</name>
</gene>
<feature type="coiled-coil region" evidence="1">
    <location>
        <begin position="119"/>
        <end position="146"/>
    </location>
</feature>